<dbReference type="AlphaFoldDB" id="A0A915KJL8"/>
<reference evidence="2" key="1">
    <citation type="submission" date="2022-11" db="UniProtKB">
        <authorList>
            <consortium name="WormBaseParasite"/>
        </authorList>
    </citation>
    <scope>IDENTIFICATION</scope>
</reference>
<sequence length="62" mass="7459">MPKRCYSSKNGSFEHTLLFNKWFHDETNVTVNFYLTNQCSLWVSIKLDGYLLTFPNEMEWSF</sequence>
<evidence type="ECO:0000313" key="2">
    <source>
        <dbReference type="WBParaSite" id="nRc.2.0.1.t38617-RA"/>
    </source>
</evidence>
<name>A0A915KJL8_ROMCU</name>
<evidence type="ECO:0000313" key="1">
    <source>
        <dbReference type="Proteomes" id="UP000887565"/>
    </source>
</evidence>
<keyword evidence="1" id="KW-1185">Reference proteome</keyword>
<dbReference type="Proteomes" id="UP000887565">
    <property type="component" value="Unplaced"/>
</dbReference>
<proteinExistence type="predicted"/>
<organism evidence="1 2">
    <name type="scientific">Romanomermis culicivorax</name>
    <name type="common">Nematode worm</name>
    <dbReference type="NCBI Taxonomy" id="13658"/>
    <lineage>
        <taxon>Eukaryota</taxon>
        <taxon>Metazoa</taxon>
        <taxon>Ecdysozoa</taxon>
        <taxon>Nematoda</taxon>
        <taxon>Enoplea</taxon>
        <taxon>Dorylaimia</taxon>
        <taxon>Mermithida</taxon>
        <taxon>Mermithoidea</taxon>
        <taxon>Mermithidae</taxon>
        <taxon>Romanomermis</taxon>
    </lineage>
</organism>
<protein>
    <submittedName>
        <fullName evidence="2">Uncharacterized protein</fullName>
    </submittedName>
</protein>
<accession>A0A915KJL8</accession>
<dbReference type="WBParaSite" id="nRc.2.0.1.t38617-RA">
    <property type="protein sequence ID" value="nRc.2.0.1.t38617-RA"/>
    <property type="gene ID" value="nRc.2.0.1.g38617"/>
</dbReference>